<dbReference type="CTD" id="20205234"/>
<evidence type="ECO:0000313" key="1">
    <source>
        <dbReference type="EMBL" id="ESO01046.1"/>
    </source>
</evidence>
<reference evidence="1 3" key="2">
    <citation type="journal article" date="2013" name="Nature">
        <title>Insights into bilaterian evolution from three spiralian genomes.</title>
        <authorList>
            <person name="Simakov O."/>
            <person name="Marletaz F."/>
            <person name="Cho S.J."/>
            <person name="Edsinger-Gonzales E."/>
            <person name="Havlak P."/>
            <person name="Hellsten U."/>
            <person name="Kuo D.H."/>
            <person name="Larsson T."/>
            <person name="Lv J."/>
            <person name="Arendt D."/>
            <person name="Savage R."/>
            <person name="Osoegawa K."/>
            <person name="de Jong P."/>
            <person name="Grimwood J."/>
            <person name="Chapman J.A."/>
            <person name="Shapiro H."/>
            <person name="Aerts A."/>
            <person name="Otillar R.P."/>
            <person name="Terry A.Y."/>
            <person name="Boore J.L."/>
            <person name="Grigoriev I.V."/>
            <person name="Lindberg D.R."/>
            <person name="Seaver E.C."/>
            <person name="Weisblat D.A."/>
            <person name="Putnam N.H."/>
            <person name="Rokhsar D.S."/>
        </authorList>
    </citation>
    <scope>NUCLEOTIDE SEQUENCE</scope>
</reference>
<organism evidence="2 3">
    <name type="scientific">Helobdella robusta</name>
    <name type="common">Californian leech</name>
    <dbReference type="NCBI Taxonomy" id="6412"/>
    <lineage>
        <taxon>Eukaryota</taxon>
        <taxon>Metazoa</taxon>
        <taxon>Spiralia</taxon>
        <taxon>Lophotrochozoa</taxon>
        <taxon>Annelida</taxon>
        <taxon>Clitellata</taxon>
        <taxon>Hirudinea</taxon>
        <taxon>Rhynchobdellida</taxon>
        <taxon>Glossiphoniidae</taxon>
        <taxon>Helobdella</taxon>
    </lineage>
</organism>
<dbReference type="AlphaFoldDB" id="T1F8T5"/>
<evidence type="ECO:0000313" key="3">
    <source>
        <dbReference type="Proteomes" id="UP000015101"/>
    </source>
</evidence>
<protein>
    <submittedName>
        <fullName evidence="1 2">Uncharacterized protein</fullName>
    </submittedName>
</protein>
<reference evidence="2" key="3">
    <citation type="submission" date="2015-06" db="UniProtKB">
        <authorList>
            <consortium name="EnsemblMetazoa"/>
        </authorList>
    </citation>
    <scope>IDENTIFICATION</scope>
</reference>
<reference evidence="3" key="1">
    <citation type="submission" date="2012-12" db="EMBL/GenBank/DDBJ databases">
        <authorList>
            <person name="Hellsten U."/>
            <person name="Grimwood J."/>
            <person name="Chapman J.A."/>
            <person name="Shapiro H."/>
            <person name="Aerts A."/>
            <person name="Otillar R.P."/>
            <person name="Terry A.Y."/>
            <person name="Boore J.L."/>
            <person name="Simakov O."/>
            <person name="Marletaz F."/>
            <person name="Cho S.-J."/>
            <person name="Edsinger-Gonzales E."/>
            <person name="Havlak P."/>
            <person name="Kuo D.-H."/>
            <person name="Larsson T."/>
            <person name="Lv J."/>
            <person name="Arendt D."/>
            <person name="Savage R."/>
            <person name="Osoegawa K."/>
            <person name="de Jong P."/>
            <person name="Lindberg D.R."/>
            <person name="Seaver E.C."/>
            <person name="Weisblat D.A."/>
            <person name="Putnam N.H."/>
            <person name="Grigoriev I.V."/>
            <person name="Rokhsar D.S."/>
        </authorList>
    </citation>
    <scope>NUCLEOTIDE SEQUENCE</scope>
</reference>
<gene>
    <name evidence="2" type="primary">20205234</name>
    <name evidence="1" type="ORF">HELRODRAFT_175073</name>
</gene>
<dbReference type="GeneID" id="20205234"/>
<dbReference type="EnsemblMetazoa" id="HelroT175073">
    <property type="protein sequence ID" value="HelroP175073"/>
    <property type="gene ID" value="HelroG175073"/>
</dbReference>
<accession>T1F8T5</accession>
<dbReference type="Proteomes" id="UP000015101">
    <property type="component" value="Unassembled WGS sequence"/>
</dbReference>
<dbReference type="InParanoid" id="T1F8T5"/>
<name>T1F8T5_HELRO</name>
<proteinExistence type="predicted"/>
<dbReference type="RefSeq" id="XP_009020758.1">
    <property type="nucleotide sequence ID" value="XM_009022510.1"/>
</dbReference>
<evidence type="ECO:0000313" key="2">
    <source>
        <dbReference type="EnsemblMetazoa" id="HelroP175073"/>
    </source>
</evidence>
<dbReference type="EMBL" id="KB096830">
    <property type="protein sequence ID" value="ESO01046.1"/>
    <property type="molecule type" value="Genomic_DNA"/>
</dbReference>
<dbReference type="EMBL" id="AMQM01005138">
    <property type="status" value="NOT_ANNOTATED_CDS"/>
    <property type="molecule type" value="Genomic_DNA"/>
</dbReference>
<keyword evidence="3" id="KW-1185">Reference proteome</keyword>
<sequence length="113" mass="12870">MGAIKGFWSFHAEGKNGKFNNQWKDCRKKRSRSTTINFRESEVNEVTIGKEIVVELLRNHELNGLAELVLYFNCRLAGSSQGNSDRKCCVSSTIGSMYRKFNSSEASRELSRQ</sequence>
<dbReference type="HOGENOM" id="CLU_2136160_0_0_1"/>
<dbReference type="KEGG" id="hro:HELRODRAFT_175073"/>